<dbReference type="Pfam" id="PF13516">
    <property type="entry name" value="LRR_6"/>
    <property type="match status" value="2"/>
</dbReference>
<feature type="transmembrane region" description="Helical" evidence="5">
    <location>
        <begin position="711"/>
        <end position="731"/>
    </location>
</feature>
<dbReference type="Gene3D" id="3.80.10.10">
    <property type="entry name" value="Ribonuclease Inhibitor"/>
    <property type="match status" value="1"/>
</dbReference>
<feature type="transmembrane region" description="Helical" evidence="5">
    <location>
        <begin position="128"/>
        <end position="146"/>
    </location>
</feature>
<evidence type="ECO:0000256" key="2">
    <source>
        <dbReference type="ARBA" id="ARBA00022614"/>
    </source>
</evidence>
<dbReference type="InterPro" id="IPR032675">
    <property type="entry name" value="LRR_dom_sf"/>
</dbReference>
<dbReference type="GO" id="GO:0006913">
    <property type="term" value="P:nucleocytoplasmic transport"/>
    <property type="evidence" value="ECO:0007669"/>
    <property type="project" value="TreeGrafter"/>
</dbReference>
<dbReference type="GO" id="GO:0005829">
    <property type="term" value="C:cytosol"/>
    <property type="evidence" value="ECO:0007669"/>
    <property type="project" value="TreeGrafter"/>
</dbReference>
<feature type="transmembrane region" description="Helical" evidence="5">
    <location>
        <begin position="602"/>
        <end position="623"/>
    </location>
</feature>
<feature type="transmembrane region" description="Helical" evidence="5">
    <location>
        <begin position="288"/>
        <end position="312"/>
    </location>
</feature>
<feature type="compositionally biased region" description="Acidic residues" evidence="4">
    <location>
        <begin position="2056"/>
        <end position="2076"/>
    </location>
</feature>
<evidence type="ECO:0000256" key="5">
    <source>
        <dbReference type="SAM" id="Phobius"/>
    </source>
</evidence>
<evidence type="ECO:0000313" key="7">
    <source>
        <dbReference type="Proteomes" id="UP001165160"/>
    </source>
</evidence>
<dbReference type="InterPro" id="IPR001611">
    <property type="entry name" value="Leu-rich_rpt"/>
</dbReference>
<dbReference type="InterPro" id="IPR027038">
    <property type="entry name" value="RanGap"/>
</dbReference>
<evidence type="ECO:0000313" key="6">
    <source>
        <dbReference type="EMBL" id="GMI05894.1"/>
    </source>
</evidence>
<keyword evidence="3" id="KW-0677">Repeat</keyword>
<feature type="transmembrane region" description="Helical" evidence="5">
    <location>
        <begin position="419"/>
        <end position="445"/>
    </location>
</feature>
<feature type="transmembrane region" description="Helical" evidence="5">
    <location>
        <begin position="1114"/>
        <end position="1133"/>
    </location>
</feature>
<feature type="transmembrane region" description="Helical" evidence="5">
    <location>
        <begin position="452"/>
        <end position="473"/>
    </location>
</feature>
<reference evidence="7" key="1">
    <citation type="journal article" date="2023" name="Commun. Biol.">
        <title>Genome analysis of Parmales, the sister group of diatoms, reveals the evolutionary specialization of diatoms from phago-mixotrophs to photoautotrophs.</title>
        <authorList>
            <person name="Ban H."/>
            <person name="Sato S."/>
            <person name="Yoshikawa S."/>
            <person name="Yamada K."/>
            <person name="Nakamura Y."/>
            <person name="Ichinomiya M."/>
            <person name="Sato N."/>
            <person name="Blanc-Mathieu R."/>
            <person name="Endo H."/>
            <person name="Kuwata A."/>
            <person name="Ogata H."/>
        </authorList>
    </citation>
    <scope>NUCLEOTIDE SEQUENCE [LARGE SCALE GENOMIC DNA]</scope>
    <source>
        <strain evidence="7">NIES 3699</strain>
    </source>
</reference>
<feature type="transmembrane region" description="Helical" evidence="5">
    <location>
        <begin position="1244"/>
        <end position="1262"/>
    </location>
</feature>
<feature type="transmembrane region" description="Helical" evidence="5">
    <location>
        <begin position="210"/>
        <end position="232"/>
    </location>
</feature>
<feature type="transmembrane region" description="Helical" evidence="5">
    <location>
        <begin position="392"/>
        <end position="413"/>
    </location>
</feature>
<dbReference type="GO" id="GO:0005096">
    <property type="term" value="F:GTPase activator activity"/>
    <property type="evidence" value="ECO:0007669"/>
    <property type="project" value="UniProtKB-KW"/>
</dbReference>
<keyword evidence="5" id="KW-0472">Membrane</keyword>
<keyword evidence="1" id="KW-0343">GTPase activation</keyword>
<evidence type="ECO:0000256" key="3">
    <source>
        <dbReference type="ARBA" id="ARBA00022737"/>
    </source>
</evidence>
<feature type="transmembrane region" description="Helical" evidence="5">
    <location>
        <begin position="874"/>
        <end position="899"/>
    </location>
</feature>
<feature type="transmembrane region" description="Helical" evidence="5">
    <location>
        <begin position="1300"/>
        <end position="1322"/>
    </location>
</feature>
<feature type="transmembrane region" description="Helical" evidence="5">
    <location>
        <begin position="839"/>
        <end position="862"/>
    </location>
</feature>
<dbReference type="PANTHER" id="PTHR24113">
    <property type="entry name" value="RAN GTPASE-ACTIVATING PROTEIN 1"/>
    <property type="match status" value="1"/>
</dbReference>
<dbReference type="GO" id="GO:0048471">
    <property type="term" value="C:perinuclear region of cytoplasm"/>
    <property type="evidence" value="ECO:0007669"/>
    <property type="project" value="TreeGrafter"/>
</dbReference>
<feature type="transmembrane region" description="Helical" evidence="5">
    <location>
        <begin position="1088"/>
        <end position="1108"/>
    </location>
</feature>
<evidence type="ECO:0000256" key="1">
    <source>
        <dbReference type="ARBA" id="ARBA00022468"/>
    </source>
</evidence>
<keyword evidence="2" id="KW-0433">Leucine-rich repeat</keyword>
<feature type="transmembrane region" description="Helical" evidence="5">
    <location>
        <begin position="920"/>
        <end position="944"/>
    </location>
</feature>
<protein>
    <submittedName>
        <fullName evidence="6">Uncharacterized protein</fullName>
    </submittedName>
</protein>
<feature type="compositionally biased region" description="Basic and acidic residues" evidence="4">
    <location>
        <begin position="18"/>
        <end position="34"/>
    </location>
</feature>
<feature type="transmembrane region" description="Helical" evidence="5">
    <location>
        <begin position="103"/>
        <end position="122"/>
    </location>
</feature>
<dbReference type="GO" id="GO:0031267">
    <property type="term" value="F:small GTPase binding"/>
    <property type="evidence" value="ECO:0007669"/>
    <property type="project" value="TreeGrafter"/>
</dbReference>
<accession>A0A9W7CJQ3</accession>
<feature type="transmembrane region" description="Helical" evidence="5">
    <location>
        <begin position="956"/>
        <end position="982"/>
    </location>
</feature>
<feature type="transmembrane region" description="Helical" evidence="5">
    <location>
        <begin position="644"/>
        <end position="661"/>
    </location>
</feature>
<feature type="region of interest" description="Disordered" evidence="4">
    <location>
        <begin position="1"/>
        <end position="34"/>
    </location>
</feature>
<dbReference type="PROSITE" id="PS50096">
    <property type="entry name" value="IQ"/>
    <property type="match status" value="1"/>
</dbReference>
<feature type="transmembrane region" description="Helical" evidence="5">
    <location>
        <begin position="1274"/>
        <end position="1294"/>
    </location>
</feature>
<keyword evidence="5" id="KW-1133">Transmembrane helix</keyword>
<proteinExistence type="predicted"/>
<feature type="transmembrane region" description="Helical" evidence="5">
    <location>
        <begin position="778"/>
        <end position="802"/>
    </location>
</feature>
<feature type="transmembrane region" description="Helical" evidence="5">
    <location>
        <begin position="536"/>
        <end position="556"/>
    </location>
</feature>
<feature type="transmembrane region" description="Helical" evidence="5">
    <location>
        <begin position="743"/>
        <end position="766"/>
    </location>
</feature>
<feature type="transmembrane region" description="Helical" evidence="5">
    <location>
        <begin position="178"/>
        <end position="198"/>
    </location>
</feature>
<gene>
    <name evidence="6" type="ORF">TrVE_jg401</name>
</gene>
<dbReference type="GO" id="GO:0005634">
    <property type="term" value="C:nucleus"/>
    <property type="evidence" value="ECO:0007669"/>
    <property type="project" value="TreeGrafter"/>
</dbReference>
<feature type="transmembrane region" description="Helical" evidence="5">
    <location>
        <begin position="361"/>
        <end position="380"/>
    </location>
</feature>
<dbReference type="Proteomes" id="UP001165160">
    <property type="component" value="Unassembled WGS sequence"/>
</dbReference>
<feature type="transmembrane region" description="Helical" evidence="5">
    <location>
        <begin position="577"/>
        <end position="596"/>
    </location>
</feature>
<feature type="transmembrane region" description="Helical" evidence="5">
    <location>
        <begin position="505"/>
        <end position="524"/>
    </location>
</feature>
<dbReference type="EMBL" id="BRXX01000339">
    <property type="protein sequence ID" value="GMI05894.1"/>
    <property type="molecule type" value="Genomic_DNA"/>
</dbReference>
<comment type="caution">
    <text evidence="6">The sequence shown here is derived from an EMBL/GenBank/DDBJ whole genome shotgun (WGS) entry which is preliminary data.</text>
</comment>
<feature type="transmembrane region" description="Helical" evidence="5">
    <location>
        <begin position="681"/>
        <end position="699"/>
    </location>
</feature>
<feature type="transmembrane region" description="Helical" evidence="5">
    <location>
        <begin position="333"/>
        <end position="355"/>
    </location>
</feature>
<dbReference type="SUPFAM" id="SSF52047">
    <property type="entry name" value="RNI-like"/>
    <property type="match status" value="1"/>
</dbReference>
<dbReference type="PANTHER" id="PTHR24113:SF12">
    <property type="entry name" value="RAN GTPASE-ACTIVATING PROTEIN 1"/>
    <property type="match status" value="1"/>
</dbReference>
<feature type="transmembrane region" description="Helical" evidence="5">
    <location>
        <begin position="808"/>
        <end position="827"/>
    </location>
</feature>
<evidence type="ECO:0000256" key="4">
    <source>
        <dbReference type="SAM" id="MobiDB-lite"/>
    </source>
</evidence>
<sequence>MSEMEKAMEMTDNPMRNKSYDANEKSKQAEKDDEFTKGKVQGVIEGVNNKEQQAEEVIKRSILDGSGNVWSMAYITINWIQNFSLISLFDVAWPTSWLDMLSFLNFFAYIDITLVLPNVIIANPIGTAWISVLSSLAIHPILIFRFDNGLYRKHTPDSADLIRLQVTDDNWETFRNGLLIFLIVPVIIIGSVGIILGLEHFEIARRGVGSPVTIITFLLLSFAIMTLLYQAVNLFLKKRDYEEAPTISAKGNTVFVVLVSTLIIYHLLTCVPPALVLSEVKNAGWLSVMIYGLLAGAVFIALLASATYKIHFFKKEISDKMVKDWKFVRREDFLRSLLGFVVAPPIVIASGLVFFLDAQTYEVAVSSTYVGVAGLATIYFMYRGEWFPREDFATSIFIFIFTAISSVCLYFAVKEEQKVIFQVTAGVLAALPTIPLFCGVVFSLISFFKHPLVFVMYGVTCLSLYVCYLIYFQGGADEATTKTICLVCFSLAAATLLISSCVFGFPFTFPCAAIIVFLWCIPLYDQDPESALHLNTNLGVIHASIFVFLSGISFLITSYLIKQDRDNGRDAAKHNGLLLIFSLPLILSSVMLHYAIEGSHPTVLLVLQCIINTPTTFGLIAAMTRPLPAGKTSIDSDMEVKAKSGFGTSIILIGLFIKPFLEACFGTENGMISSISSNNFFLAVAITCVVVGFMLSFFFTAELDDEDAKFLNPVTFLLLHLGPPLIFLFWAPVITDWSPTLKLVLASLYFTIFGLSFVALTGTWANEMYGRSELKDKGLPILISLLALGISTPMLIFSVHSIHPIAKLSLQITMSLTLLLAMLRFWYKLLNGLESRQDASADTMYITLALTFFFGPILVIAAKFTTEELIPLQSLFFALQLVLASFPHFIFLWVISAIVKLSKHDSVWKALKGDDDDSDYVSAILVFWANGNLLFPTFLCQLLGASDWLQPNREIAVGSIFLSLLVWVVCYGLFVVVHKYFLRTLYSKYKTIDEEDSDKNDEEKEPTKFRVKTKILNHIRFNKNEKIVWSKIDWADTLLMRVLQQQRHYSRKKRKPIPTFSERSSYDDLSKENIHEFEKQRQKYEFNIFLFLYLISYLSGVNACVSGLAQGEDLILRIVAGFATPIWVILPLWKLWGKAKVIYNEIKIYVEKSKPANKKERREIYTERLELTCTGDTKKFNPLEDEEEMEKTDVIEANFLNQSLALALLQPYEEKFWWNKIYLLIEKALLACIALSAGATREGVWIGVGLTSAGFIFSLIARPYNEEAEDGCDILARFSTLLTMLVGALLFENRASDEDIWIQVLLFTTSLLSGLVLILAMGPGRVYKALKKWWETSKAMNKMAKDGADNITKKEVELFLKRHYRDNTTTFTENKLYTILAMYPDKVAPNLIGKEDLKKFLKDLCKLVNRRVLKSKLKKTEEEFKLESDIKEKALVAVGAVLQCSRLKILNMEDVELDYNFNEDESVSTAFEGLLRILRGCIERFKKIAEGSQYPFKQLILNETKLSKEPRLEVVYNVLFKNLKTPEIEGARISKKGLELMVDSFKVMGGVESASFIDCELEDHHTDALCDLIKYIGEGERNRDDAAAIQIQKIVRGFMARPKSDYVTQFKKTKAAKRIKKTKAAKRKLKGTLTLSKNKFTDEGLSSLLTATLKAWKEKRVITVKVDSPPRPSTEQGIPPANAHNVFFNSCFHFLTSEKQPIKCVGKIEKSSFWDQRWNQIDESESVKDKKGEIVSPLILKTIKDLVAEKSDLTQLTLENIMLEDKNLPDVFKIVDDTKKTLTEVNLEDNHLSDEGIRKLFEHVSKDKAITCRFKLDKNKGSIEGLPGRGEAKKYGLWKTLVKHTDRTEEILSCDPIVNGKSVVEERTELDKKDVDVLVAMALRNKNATEVSIVGRGLKSDSVDILSKLFKLPEDEVTTLQATVDDPNADPVDVAAAEQKVVDNKNAQELAKYLIKLDLSGNDFNDDDMEKLVRNRCKSESELEVIIKGNSGVKFESIWQGLLDMAITKVNREIISSNKQKHKQNNGGQDVLKFIGTTKHPGRNEEILNQLKSKDEDEEDSEDEVEEASENEDEES</sequence>
<feature type="transmembrane region" description="Helical" evidence="5">
    <location>
        <begin position="253"/>
        <end position="276"/>
    </location>
</feature>
<name>A0A9W7CJQ3_9STRA</name>
<keyword evidence="5" id="KW-0812">Transmembrane</keyword>
<keyword evidence="7" id="KW-1185">Reference proteome</keyword>
<organism evidence="6 7">
    <name type="scientific">Triparma verrucosa</name>
    <dbReference type="NCBI Taxonomy" id="1606542"/>
    <lineage>
        <taxon>Eukaryota</taxon>
        <taxon>Sar</taxon>
        <taxon>Stramenopiles</taxon>
        <taxon>Ochrophyta</taxon>
        <taxon>Bolidophyceae</taxon>
        <taxon>Parmales</taxon>
        <taxon>Triparmaceae</taxon>
        <taxon>Triparma</taxon>
    </lineage>
</organism>
<feature type="region of interest" description="Disordered" evidence="4">
    <location>
        <begin position="2036"/>
        <end position="2076"/>
    </location>
</feature>